<dbReference type="InterPro" id="IPR010674">
    <property type="entry name" value="NOG1_Rossman_fold_dom"/>
</dbReference>
<dbReference type="PIRSF" id="PIRSF038919">
    <property type="entry name" value="NOG1"/>
    <property type="match status" value="1"/>
</dbReference>
<keyword evidence="4" id="KW-0342">GTP-binding</keyword>
<protein>
    <recommendedName>
        <fullName evidence="6">Nucleolar GTP-binding protein 1</fullName>
    </recommendedName>
</protein>
<comment type="caution">
    <text evidence="9">The sequence shown here is derived from an EMBL/GenBank/DDBJ whole genome shotgun (WGS) entry which is preliminary data.</text>
</comment>
<dbReference type="CDD" id="cd01897">
    <property type="entry name" value="NOG"/>
    <property type="match status" value="1"/>
</dbReference>
<keyword evidence="3" id="KW-0547">Nucleotide-binding</keyword>
<dbReference type="PROSITE" id="PS51710">
    <property type="entry name" value="G_OBG"/>
    <property type="match status" value="1"/>
</dbReference>
<dbReference type="Pfam" id="PF17835">
    <property type="entry name" value="NOG1_N"/>
    <property type="match status" value="1"/>
</dbReference>
<feature type="compositionally biased region" description="Basic and acidic residues" evidence="7">
    <location>
        <begin position="658"/>
        <end position="669"/>
    </location>
</feature>
<dbReference type="InterPro" id="IPR006073">
    <property type="entry name" value="GTP-bd"/>
</dbReference>
<dbReference type="PRINTS" id="PR00326">
    <property type="entry name" value="GTP1OBG"/>
</dbReference>
<evidence type="ECO:0000256" key="7">
    <source>
        <dbReference type="SAM" id="MobiDB-lite"/>
    </source>
</evidence>
<evidence type="ECO:0000313" key="9">
    <source>
        <dbReference type="EMBL" id="TPP66647.1"/>
    </source>
</evidence>
<comment type="subcellular location">
    <subcellularLocation>
        <location evidence="1 6">Nucleus</location>
        <location evidence="1 6">Nucleolus</location>
    </subcellularLocation>
</comment>
<comment type="similarity">
    <text evidence="6">Belongs to the TRAFAC class OBG-HflX-like GTPase superfamily. OBG GTPase family. NOG subfamily.</text>
</comment>
<reference evidence="9 10" key="1">
    <citation type="submission" date="2019-04" db="EMBL/GenBank/DDBJ databases">
        <title>Annotation for the trematode Fasciola gigantica.</title>
        <authorList>
            <person name="Choi Y.-J."/>
        </authorList>
    </citation>
    <scope>NUCLEOTIDE SEQUENCE [LARGE SCALE GENOMIC DNA]</scope>
    <source>
        <strain evidence="9">Uganda_cow_1</strain>
    </source>
</reference>
<dbReference type="InterPro" id="IPR024926">
    <property type="entry name" value="NOG1"/>
</dbReference>
<feature type="compositionally biased region" description="Basic and acidic residues" evidence="7">
    <location>
        <begin position="588"/>
        <end position="597"/>
    </location>
</feature>
<comment type="function">
    <text evidence="6">Involved in the biogenesis of the 60S ribosomal subunit.</text>
</comment>
<keyword evidence="2 6" id="KW-0690">Ribosome biogenesis</keyword>
<dbReference type="Gene3D" id="1.20.120.1190">
    <property type="match status" value="1"/>
</dbReference>
<evidence type="ECO:0000256" key="3">
    <source>
        <dbReference type="ARBA" id="ARBA00022741"/>
    </source>
</evidence>
<dbReference type="EMBL" id="SUNJ01001570">
    <property type="protein sequence ID" value="TPP66647.1"/>
    <property type="molecule type" value="Genomic_DNA"/>
</dbReference>
<dbReference type="Proteomes" id="UP000316759">
    <property type="component" value="Unassembled WGS sequence"/>
</dbReference>
<feature type="region of interest" description="Disordered" evidence="7">
    <location>
        <begin position="588"/>
        <end position="624"/>
    </location>
</feature>
<keyword evidence="5 6" id="KW-0539">Nucleus</keyword>
<dbReference type="InterPro" id="IPR027417">
    <property type="entry name" value="P-loop_NTPase"/>
</dbReference>
<evidence type="ECO:0000256" key="4">
    <source>
        <dbReference type="ARBA" id="ARBA00023134"/>
    </source>
</evidence>
<dbReference type="GO" id="GO:0005730">
    <property type="term" value="C:nucleolus"/>
    <property type="evidence" value="ECO:0007669"/>
    <property type="project" value="UniProtKB-SubCell"/>
</dbReference>
<dbReference type="InterPro" id="IPR012973">
    <property type="entry name" value="NOG_C"/>
</dbReference>
<dbReference type="GO" id="GO:0005525">
    <property type="term" value="F:GTP binding"/>
    <property type="evidence" value="ECO:0007669"/>
    <property type="project" value="UniProtKB-KW"/>
</dbReference>
<dbReference type="Pfam" id="PF06858">
    <property type="entry name" value="NOG1"/>
    <property type="match status" value="1"/>
</dbReference>
<proteinExistence type="inferred from homology"/>
<dbReference type="Gene3D" id="3.40.50.300">
    <property type="entry name" value="P-loop containing nucleotide triphosphate hydrolases"/>
    <property type="match status" value="1"/>
</dbReference>
<evidence type="ECO:0000259" key="8">
    <source>
        <dbReference type="PROSITE" id="PS51710"/>
    </source>
</evidence>
<evidence type="ECO:0000256" key="1">
    <source>
        <dbReference type="ARBA" id="ARBA00004604"/>
    </source>
</evidence>
<evidence type="ECO:0000313" key="10">
    <source>
        <dbReference type="Proteomes" id="UP000316759"/>
    </source>
</evidence>
<evidence type="ECO:0000256" key="6">
    <source>
        <dbReference type="PIRNR" id="PIRNR038919"/>
    </source>
</evidence>
<sequence>MPCYNFKSITVVPTAKDFIDIVLSKTQRKTPTVIHKQYAIGRIRQFYMRKVKTCQQFFHDRLQTIVTEFPNVETIHPFYADLINVLYSKDHYKLALGQLNTAKNIIAGIARDQVKILKYGESLYQCKTLKRTAFGRMCTVVKRQADNLKFLEDTRQHMSRLPSIDPDTRTLILCGFPNVGKSSFINKITRADVDVQPFPFTTKSLFVGHTDYKNLRWQVIDTPGVLDRPLDEHNTIEMLSITALAHLQASVVYIMDLSEQCGYTINQQIALFQNLRPLFRNKPLVIAANKASFVITTDVRTFDDLTESDKALIRDVVRWSEQSSDITQEISKMDLDEENDRPWFIQMSTLNESGVIKVRSVACDQLLAMRVQAKLRAAAVVGETNADGDIASRLYVATPKAKTDESSTEVPFRPPIIPLEVLAKRRAKTLKRTHEVALESQSEKRRTLRDRELAAGEDGFILNLREHWMLKHPHEANDVIPEILDGHNLLDFFDPDIEERLNELERQESKIEAAGLYEESDWTKDPDAHDPKMQEIRKTAAKIREARALLVLESRARKSIRTPQIPRSSRSVSVHKIRRELGDRGLDVDLQDEAERGRSRKRARRDRNSSVNPHREASIARASVPRSISAVRDREMLEKINHMDRFAQRKVKTYSLKGEGDHHIPDWKPKHLFSGKRSTGKTDRR</sequence>
<dbReference type="InterPro" id="IPR031167">
    <property type="entry name" value="G_OBG"/>
</dbReference>
<feature type="region of interest" description="Disordered" evidence="7">
    <location>
        <begin position="657"/>
        <end position="685"/>
    </location>
</feature>
<gene>
    <name evidence="9" type="ORF">FGIG_00519</name>
</gene>
<evidence type="ECO:0000256" key="2">
    <source>
        <dbReference type="ARBA" id="ARBA00022517"/>
    </source>
</evidence>
<dbReference type="STRING" id="46835.A0A504Z7F0"/>
<dbReference type="AlphaFoldDB" id="A0A504Z7F0"/>
<dbReference type="OrthoDB" id="415015at2759"/>
<dbReference type="GO" id="GO:0042254">
    <property type="term" value="P:ribosome biogenesis"/>
    <property type="evidence" value="ECO:0007669"/>
    <property type="project" value="UniProtKB-KW"/>
</dbReference>
<dbReference type="FunFam" id="1.20.120.1190:FF:000001">
    <property type="entry name" value="Nucleolar GTP-binding protein 1"/>
    <property type="match status" value="1"/>
</dbReference>
<dbReference type="Pfam" id="PF08155">
    <property type="entry name" value="NOGCT"/>
    <property type="match status" value="1"/>
</dbReference>
<evidence type="ECO:0000256" key="5">
    <source>
        <dbReference type="ARBA" id="ARBA00023242"/>
    </source>
</evidence>
<dbReference type="InterPro" id="IPR041623">
    <property type="entry name" value="NOG1_N"/>
</dbReference>
<accession>A0A504Z7F0</accession>
<dbReference type="SUPFAM" id="SSF52540">
    <property type="entry name" value="P-loop containing nucleoside triphosphate hydrolases"/>
    <property type="match status" value="1"/>
</dbReference>
<dbReference type="PANTHER" id="PTHR45759">
    <property type="entry name" value="NUCLEOLAR GTP-BINDING PROTEIN 1"/>
    <property type="match status" value="1"/>
</dbReference>
<name>A0A504Z7F0_FASGI</name>
<organism evidence="9 10">
    <name type="scientific">Fasciola gigantica</name>
    <name type="common">Giant liver fluke</name>
    <dbReference type="NCBI Taxonomy" id="46835"/>
    <lineage>
        <taxon>Eukaryota</taxon>
        <taxon>Metazoa</taxon>
        <taxon>Spiralia</taxon>
        <taxon>Lophotrochozoa</taxon>
        <taxon>Platyhelminthes</taxon>
        <taxon>Trematoda</taxon>
        <taxon>Digenea</taxon>
        <taxon>Plagiorchiida</taxon>
        <taxon>Echinostomata</taxon>
        <taxon>Echinostomatoidea</taxon>
        <taxon>Fasciolidae</taxon>
        <taxon>Fasciola</taxon>
    </lineage>
</organism>
<feature type="domain" description="OBG-type G" evidence="8">
    <location>
        <begin position="169"/>
        <end position="291"/>
    </location>
</feature>
<keyword evidence="10" id="KW-1185">Reference proteome</keyword>